<dbReference type="EMBL" id="JARVLH010000001">
    <property type="protein sequence ID" value="MEX5284284.1"/>
    <property type="molecule type" value="Genomic_DNA"/>
</dbReference>
<dbReference type="InterPro" id="IPR043130">
    <property type="entry name" value="CDP-OH_PTrfase_TM_dom"/>
</dbReference>
<feature type="transmembrane region" description="Helical" evidence="16">
    <location>
        <begin position="5"/>
        <end position="24"/>
    </location>
</feature>
<dbReference type="InterPro" id="IPR048254">
    <property type="entry name" value="CDP_ALCOHOL_P_TRANSF_CS"/>
</dbReference>
<dbReference type="PROSITE" id="PS00379">
    <property type="entry name" value="CDP_ALCOHOL_P_TRANSF"/>
    <property type="match status" value="1"/>
</dbReference>
<evidence type="ECO:0000256" key="13">
    <source>
        <dbReference type="ARBA" id="ARBA00023264"/>
    </source>
</evidence>
<evidence type="ECO:0000313" key="18">
    <source>
        <dbReference type="Proteomes" id="UP001559623"/>
    </source>
</evidence>
<dbReference type="InterPro" id="IPR000462">
    <property type="entry name" value="CDP-OH_P_trans"/>
</dbReference>
<keyword evidence="12" id="KW-0594">Phospholipid biosynthesis</keyword>
<keyword evidence="18" id="KW-1185">Reference proteome</keyword>
<evidence type="ECO:0000256" key="6">
    <source>
        <dbReference type="ARBA" id="ARBA00022516"/>
    </source>
</evidence>
<accession>A0ABV3X2M5</accession>
<evidence type="ECO:0000256" key="15">
    <source>
        <dbReference type="RuleBase" id="RU003750"/>
    </source>
</evidence>
<feature type="transmembrane region" description="Helical" evidence="16">
    <location>
        <begin position="91"/>
        <end position="109"/>
    </location>
</feature>
<evidence type="ECO:0000256" key="7">
    <source>
        <dbReference type="ARBA" id="ARBA00022679"/>
    </source>
</evidence>
<keyword evidence="11 16" id="KW-0472">Membrane</keyword>
<proteinExistence type="inferred from homology"/>
<keyword evidence="10" id="KW-0443">Lipid metabolism</keyword>
<sequence>MYKSLIPNMLTSANLVLGICSILCTYSQDYTLGSLFILLALVADGLDGRAARFFGVSSEIGKEMDSLCDLVSFGIAPAFLAYVYCLKDYGYFGWAVAIIFALCGAWRLARFNVNVSVVHGFFMGLAIPAGGCLVATAIWFFRSVGLETTALAPAFPFAMLIVAYLMVSQVHYPDFKGKGEKIFFLSKIFAVVLFASILFLGREALLSALLFALFSTYSVFGLFNFCLSFLLRK</sequence>
<dbReference type="RefSeq" id="WP_368846005.1">
    <property type="nucleotide sequence ID" value="NZ_CP194411.1"/>
</dbReference>
<comment type="catalytic activity">
    <reaction evidence="1">
        <text>a CDP-1,2-diacyl-sn-glycerol + L-serine = a 1,2-diacyl-sn-glycero-3-phospho-L-serine + CMP + H(+)</text>
        <dbReference type="Rhea" id="RHEA:16913"/>
        <dbReference type="ChEBI" id="CHEBI:15378"/>
        <dbReference type="ChEBI" id="CHEBI:33384"/>
        <dbReference type="ChEBI" id="CHEBI:57262"/>
        <dbReference type="ChEBI" id="CHEBI:58332"/>
        <dbReference type="ChEBI" id="CHEBI:60377"/>
        <dbReference type="EC" id="2.7.8.8"/>
    </reaction>
</comment>
<feature type="transmembrane region" description="Helical" evidence="16">
    <location>
        <begin position="121"/>
        <end position="141"/>
    </location>
</feature>
<dbReference type="Pfam" id="PF01066">
    <property type="entry name" value="CDP-OH_P_transf"/>
    <property type="match status" value="1"/>
</dbReference>
<evidence type="ECO:0000256" key="3">
    <source>
        <dbReference type="ARBA" id="ARBA00010441"/>
    </source>
</evidence>
<evidence type="ECO:0000256" key="1">
    <source>
        <dbReference type="ARBA" id="ARBA00000287"/>
    </source>
</evidence>
<evidence type="ECO:0000256" key="9">
    <source>
        <dbReference type="ARBA" id="ARBA00022989"/>
    </source>
</evidence>
<evidence type="ECO:0000256" key="4">
    <source>
        <dbReference type="ARBA" id="ARBA00013174"/>
    </source>
</evidence>
<comment type="similarity">
    <text evidence="3 15">Belongs to the CDP-alcohol phosphatidyltransferase class-I family.</text>
</comment>
<evidence type="ECO:0000256" key="10">
    <source>
        <dbReference type="ARBA" id="ARBA00023098"/>
    </source>
</evidence>
<dbReference type="EC" id="2.7.8.8" evidence="4"/>
<feature type="transmembrane region" description="Helical" evidence="16">
    <location>
        <begin position="153"/>
        <end position="170"/>
    </location>
</feature>
<organism evidence="17 18">
    <name type="scientific">Selenomonas sputigena</name>
    <dbReference type="NCBI Taxonomy" id="69823"/>
    <lineage>
        <taxon>Bacteria</taxon>
        <taxon>Bacillati</taxon>
        <taxon>Bacillota</taxon>
        <taxon>Negativicutes</taxon>
        <taxon>Selenomonadales</taxon>
        <taxon>Selenomonadaceae</taxon>
        <taxon>Selenomonas</taxon>
    </lineage>
</organism>
<dbReference type="InterPro" id="IPR004533">
    <property type="entry name" value="CDP-diaglyc--ser_O-PTrfase"/>
</dbReference>
<evidence type="ECO:0000313" key="17">
    <source>
        <dbReference type="EMBL" id="MEX5284284.1"/>
    </source>
</evidence>
<evidence type="ECO:0000256" key="2">
    <source>
        <dbReference type="ARBA" id="ARBA00004127"/>
    </source>
</evidence>
<evidence type="ECO:0000256" key="5">
    <source>
        <dbReference type="ARBA" id="ARBA00017171"/>
    </source>
</evidence>
<dbReference type="PANTHER" id="PTHR14269:SF61">
    <property type="entry name" value="CDP-DIACYLGLYCEROL--SERINE O-PHOSPHATIDYLTRANSFERASE"/>
    <property type="match status" value="1"/>
</dbReference>
<dbReference type="InterPro" id="IPR050324">
    <property type="entry name" value="CDP-alcohol_PTase-I"/>
</dbReference>
<comment type="caution">
    <text evidence="17">The sequence shown here is derived from an EMBL/GenBank/DDBJ whole genome shotgun (WGS) entry which is preliminary data.</text>
</comment>
<reference evidence="17 18" key="1">
    <citation type="submission" date="2023-04" db="EMBL/GenBank/DDBJ databases">
        <title>Genome Sequence of Selenomonas sputigena ATCC 33150.</title>
        <authorList>
            <person name="Miller D.P."/>
            <person name="Anvari S."/>
            <person name="Polson S.W."/>
            <person name="Macdonald M."/>
            <person name="Mcdowell J.V."/>
        </authorList>
    </citation>
    <scope>NUCLEOTIDE SEQUENCE [LARGE SCALE GENOMIC DNA]</scope>
    <source>
        <strain evidence="17 18">ATCC 33150</strain>
    </source>
</reference>
<dbReference type="Gene3D" id="1.20.120.1760">
    <property type="match status" value="1"/>
</dbReference>
<evidence type="ECO:0000256" key="12">
    <source>
        <dbReference type="ARBA" id="ARBA00023209"/>
    </source>
</evidence>
<keyword evidence="7 15" id="KW-0808">Transferase</keyword>
<comment type="subcellular location">
    <subcellularLocation>
        <location evidence="2">Endomembrane system</location>
        <topology evidence="2">Multi-pass membrane protein</topology>
    </subcellularLocation>
</comment>
<evidence type="ECO:0000256" key="8">
    <source>
        <dbReference type="ARBA" id="ARBA00022692"/>
    </source>
</evidence>
<feature type="transmembrane region" description="Helical" evidence="16">
    <location>
        <begin position="182"/>
        <end position="200"/>
    </location>
</feature>
<dbReference type="Proteomes" id="UP001559623">
    <property type="component" value="Unassembled WGS sequence"/>
</dbReference>
<dbReference type="GO" id="GO:0003882">
    <property type="term" value="F:CDP-diacylglycerol-serine O-phosphatidyltransferase activity"/>
    <property type="evidence" value="ECO:0007669"/>
    <property type="project" value="UniProtKB-EC"/>
</dbReference>
<protein>
    <recommendedName>
        <fullName evidence="5">CDP-diacylglycerol--serine O-phosphatidyltransferase</fullName>
        <ecNumber evidence="4">2.7.8.8</ecNumber>
    </recommendedName>
    <alternativeName>
        <fullName evidence="14">Phosphatidylserine synthase</fullName>
    </alternativeName>
</protein>
<name>A0ABV3X2M5_9FIRM</name>
<keyword evidence="6" id="KW-0444">Lipid biosynthesis</keyword>
<evidence type="ECO:0000256" key="16">
    <source>
        <dbReference type="SAM" id="Phobius"/>
    </source>
</evidence>
<dbReference type="NCBIfam" id="TIGR00473">
    <property type="entry name" value="pssA"/>
    <property type="match status" value="1"/>
</dbReference>
<keyword evidence="13" id="KW-1208">Phospholipid metabolism</keyword>
<gene>
    <name evidence="17" type="primary">pssA</name>
    <name evidence="17" type="ORF">QCO44_01320</name>
</gene>
<evidence type="ECO:0000256" key="14">
    <source>
        <dbReference type="ARBA" id="ARBA00032361"/>
    </source>
</evidence>
<evidence type="ECO:0000256" key="11">
    <source>
        <dbReference type="ARBA" id="ARBA00023136"/>
    </source>
</evidence>
<keyword evidence="8 16" id="KW-0812">Transmembrane</keyword>
<feature type="transmembrane region" description="Helical" evidence="16">
    <location>
        <begin position="206"/>
        <end position="231"/>
    </location>
</feature>
<keyword evidence="9 16" id="KW-1133">Transmembrane helix</keyword>
<dbReference type="PANTHER" id="PTHR14269">
    <property type="entry name" value="CDP-DIACYLGLYCEROL--GLYCEROL-3-PHOSPHATE 3-PHOSPHATIDYLTRANSFERASE-RELATED"/>
    <property type="match status" value="1"/>
</dbReference>